<name>A0A1W6P3P8_9RHOB</name>
<dbReference type="Proteomes" id="UP000242447">
    <property type="component" value="Plasmid unnamed1"/>
</dbReference>
<proteinExistence type="predicted"/>
<dbReference type="GO" id="GO:0033717">
    <property type="term" value="F:gluconate 2-dehydrogenase (acceptor) activity"/>
    <property type="evidence" value="ECO:0007669"/>
    <property type="project" value="UniProtKB-EC"/>
</dbReference>
<evidence type="ECO:0000313" key="2">
    <source>
        <dbReference type="Proteomes" id="UP000242447"/>
    </source>
</evidence>
<dbReference type="Pfam" id="PF13618">
    <property type="entry name" value="Gluconate_2-dh3"/>
    <property type="match status" value="1"/>
</dbReference>
<dbReference type="EMBL" id="CP019938">
    <property type="protein sequence ID" value="ARO15967.1"/>
    <property type="molecule type" value="Genomic_DNA"/>
</dbReference>
<evidence type="ECO:0000313" key="1">
    <source>
        <dbReference type="EMBL" id="ARO15967.1"/>
    </source>
</evidence>
<dbReference type="InterPro" id="IPR027056">
    <property type="entry name" value="Gluconate_2DH_su3"/>
</dbReference>
<keyword evidence="1" id="KW-0560">Oxidoreductase</keyword>
<dbReference type="EC" id="1.1.99.3" evidence="1"/>
<dbReference type="AlphaFoldDB" id="A0A1W6P3P8"/>
<accession>A0A1W6P3P8</accession>
<dbReference type="OrthoDB" id="8400810at2"/>
<dbReference type="KEGG" id="kro:BVG79_p1000165"/>
<protein>
    <submittedName>
        <fullName evidence="1">Gluconate 2-dehydrogenase gamma chain</fullName>
        <ecNumber evidence="1">1.1.99.3</ecNumber>
    </submittedName>
</protein>
<reference evidence="1 2" key="1">
    <citation type="submission" date="2017-02" db="EMBL/GenBank/DDBJ databases">
        <title>Ketogulonicigenium robustum SPU B003 Genome sequencing and assembly.</title>
        <authorList>
            <person name="Li Y."/>
            <person name="Liu L."/>
            <person name="Wang C."/>
            <person name="Zhang M."/>
            <person name="Zhang T."/>
            <person name="Zhang Y."/>
        </authorList>
    </citation>
    <scope>NUCLEOTIDE SEQUENCE [LARGE SCALE GENOMIC DNA]</scope>
    <source>
        <strain evidence="1 2">SPU_B003</strain>
        <plasmid evidence="1 2">unnamed1</plasmid>
    </source>
</reference>
<gene>
    <name evidence="1" type="ORF">BVG79_p1000165</name>
</gene>
<keyword evidence="2" id="KW-1185">Reference proteome</keyword>
<keyword evidence="1" id="KW-0614">Plasmid</keyword>
<sequence length="229" mass="24920">MMGTAAIAAAAAMGLPYEKVSAAQVLNAAAPDLATYTPSFFTAAEFATLCAMCDRLIPADDVGPGALEANVPIFIDMQIGGDLGAEWYMQGPFPTDPSPLMGFQMPHRPQEYFRIGLDLTERAVQERYNTGFADLTDDQKDEFLTAMDKGEVDFTPYGEDYVTGKFFFSQVLAETRNGYLSDPMYGGNKGMGAWIMLGYPGARASFREWVGQHNVKYPLGPVSVTGMRA</sequence>
<geneLocation type="plasmid" evidence="1">
    <name>unnamed1</name>
</geneLocation>
<organism evidence="1 2">
    <name type="scientific">Ketogulonicigenium robustum</name>
    <dbReference type="NCBI Taxonomy" id="92947"/>
    <lineage>
        <taxon>Bacteria</taxon>
        <taxon>Pseudomonadati</taxon>
        <taxon>Pseudomonadota</taxon>
        <taxon>Alphaproteobacteria</taxon>
        <taxon>Rhodobacterales</taxon>
        <taxon>Roseobacteraceae</taxon>
        <taxon>Ketogulonicigenium</taxon>
    </lineage>
</organism>